<protein>
    <submittedName>
        <fullName evidence="2">Metal dependent phosphohydrolase</fullName>
    </submittedName>
</protein>
<dbReference type="PROSITE" id="PS51832">
    <property type="entry name" value="HD_GYP"/>
    <property type="match status" value="1"/>
</dbReference>
<accession>B1I401</accession>
<dbReference type="AlphaFoldDB" id="B1I401"/>
<keyword evidence="3" id="KW-1185">Reference proteome</keyword>
<dbReference type="CDD" id="cd00077">
    <property type="entry name" value="HDc"/>
    <property type="match status" value="1"/>
</dbReference>
<name>B1I401_DESAP</name>
<dbReference type="HOGENOM" id="CLU_000445_92_1_9"/>
<gene>
    <name evidence="2" type="ordered locus">Daud_1192</name>
</gene>
<dbReference type="SMART" id="SM00471">
    <property type="entry name" value="HDc"/>
    <property type="match status" value="1"/>
</dbReference>
<dbReference type="InterPro" id="IPR037522">
    <property type="entry name" value="HD_GYP_dom"/>
</dbReference>
<feature type="domain" description="HD-GYP" evidence="1">
    <location>
        <begin position="104"/>
        <end position="300"/>
    </location>
</feature>
<evidence type="ECO:0000259" key="1">
    <source>
        <dbReference type="PROSITE" id="PS51832"/>
    </source>
</evidence>
<reference evidence="2 3" key="2">
    <citation type="journal article" date="2008" name="Science">
        <title>Environmental genomics reveals a single-species ecosystem deep within Earth.</title>
        <authorList>
            <person name="Chivian D."/>
            <person name="Brodie E.L."/>
            <person name="Alm E.J."/>
            <person name="Culley D.E."/>
            <person name="Dehal P.S."/>
            <person name="Desantis T.Z."/>
            <person name="Gihring T.M."/>
            <person name="Lapidus A."/>
            <person name="Lin L.H."/>
            <person name="Lowry S.R."/>
            <person name="Moser D.P."/>
            <person name="Richardson P.M."/>
            <person name="Southam G."/>
            <person name="Wanger G."/>
            <person name="Pratt L.M."/>
            <person name="Andersen G.L."/>
            <person name="Hazen T.C."/>
            <person name="Brockman F.J."/>
            <person name="Arkin A.P."/>
            <person name="Onstott T.C."/>
        </authorList>
    </citation>
    <scope>NUCLEOTIDE SEQUENCE [LARGE SCALE GENOMIC DNA]</scope>
    <source>
        <strain evidence="2 3">MP104C</strain>
    </source>
</reference>
<dbReference type="Gene3D" id="1.10.3210.10">
    <property type="entry name" value="Hypothetical protein af1432"/>
    <property type="match status" value="1"/>
</dbReference>
<dbReference type="Pfam" id="PF13487">
    <property type="entry name" value="HD_5"/>
    <property type="match status" value="1"/>
</dbReference>
<dbReference type="InterPro" id="IPR003607">
    <property type="entry name" value="HD/PDEase_dom"/>
</dbReference>
<dbReference type="EMBL" id="CP000860">
    <property type="protein sequence ID" value="ACA59703.1"/>
    <property type="molecule type" value="Genomic_DNA"/>
</dbReference>
<dbReference type="KEGG" id="dau:Daud_1192"/>
<evidence type="ECO:0000313" key="3">
    <source>
        <dbReference type="Proteomes" id="UP000008544"/>
    </source>
</evidence>
<dbReference type="RefSeq" id="WP_012302289.1">
    <property type="nucleotide sequence ID" value="NC_010424.1"/>
</dbReference>
<reference evidence="3" key="1">
    <citation type="submission" date="2007-10" db="EMBL/GenBank/DDBJ databases">
        <title>Complete sequence of chromosome of Desulforudis audaxviator MP104C.</title>
        <authorList>
            <person name="Copeland A."/>
            <person name="Lucas S."/>
            <person name="Lapidus A."/>
            <person name="Barry K."/>
            <person name="Glavina del Rio T."/>
            <person name="Dalin E."/>
            <person name="Tice H."/>
            <person name="Bruce D."/>
            <person name="Pitluck S."/>
            <person name="Lowry S.R."/>
            <person name="Larimer F."/>
            <person name="Land M.L."/>
            <person name="Hauser L."/>
            <person name="Kyrpides N."/>
            <person name="Ivanova N.N."/>
            <person name="Richardson P."/>
        </authorList>
    </citation>
    <scope>NUCLEOTIDE SEQUENCE [LARGE SCALE GENOMIC DNA]</scope>
    <source>
        <strain evidence="3">MP104C</strain>
    </source>
</reference>
<dbReference type="OrthoDB" id="9798833at2"/>
<keyword evidence="2" id="KW-0378">Hydrolase</keyword>
<dbReference type="PANTHER" id="PTHR43155">
    <property type="entry name" value="CYCLIC DI-GMP PHOSPHODIESTERASE PA4108-RELATED"/>
    <property type="match status" value="1"/>
</dbReference>
<sequence length="364" mass="40265">MRKVPVNCLEPGMRLARAVLGTGGEVYLNAGVTLTQKYIRKLEAIGFYSVYVEDRLLDGVTVQDVISEKTRRDAIIEVRKALTEVSRPGMKAINVAQEITVTADSIVSELLRNPYATVNLVDIRAEGAYLFHHSVNVCVLSVLTGINYGLQKEQLVNLGVGALLHDAGKVRVPPEILNKPGSLTDEEFDQIKLHCAYGRDILKDHPAASVIAYAHHERYNGEGYPLGLKGRDINYLAQMVGMADVYDALTSDRCYRKAHAPHDALELISGSGNWWFDTKLVYNFLCCVAAYPTGTLVQLSSGEIGVVVDTPQGYSFFPNVRVLLNAQGQKVLPYLLSTVKENLWVNRVLDDVEVQTIRNMLETS</sequence>
<dbReference type="PANTHER" id="PTHR43155:SF2">
    <property type="entry name" value="CYCLIC DI-GMP PHOSPHODIESTERASE PA4108"/>
    <property type="match status" value="1"/>
</dbReference>
<dbReference type="SUPFAM" id="SSF109604">
    <property type="entry name" value="HD-domain/PDEase-like"/>
    <property type="match status" value="1"/>
</dbReference>
<dbReference type="GO" id="GO:0016787">
    <property type="term" value="F:hydrolase activity"/>
    <property type="evidence" value="ECO:0007669"/>
    <property type="project" value="UniProtKB-KW"/>
</dbReference>
<evidence type="ECO:0000313" key="2">
    <source>
        <dbReference type="EMBL" id="ACA59703.1"/>
    </source>
</evidence>
<dbReference type="Proteomes" id="UP000008544">
    <property type="component" value="Chromosome"/>
</dbReference>
<dbReference type="STRING" id="477974.Daud_1192"/>
<organism evidence="2 3">
    <name type="scientific">Desulforudis audaxviator (strain MP104C)</name>
    <dbReference type="NCBI Taxonomy" id="477974"/>
    <lineage>
        <taxon>Bacteria</taxon>
        <taxon>Bacillati</taxon>
        <taxon>Bacillota</taxon>
        <taxon>Clostridia</taxon>
        <taxon>Thermoanaerobacterales</taxon>
        <taxon>Candidatus Desulforudaceae</taxon>
        <taxon>Candidatus Desulforudis</taxon>
    </lineage>
</organism>
<proteinExistence type="predicted"/>
<dbReference type="eggNOG" id="COG2206">
    <property type="taxonomic scope" value="Bacteria"/>
</dbReference>